<evidence type="ECO:0000256" key="4">
    <source>
        <dbReference type="ARBA" id="ARBA00012720"/>
    </source>
</evidence>
<dbReference type="SUPFAM" id="SSF89550">
    <property type="entry name" value="PHP domain-like"/>
    <property type="match status" value="1"/>
</dbReference>
<dbReference type="InterPro" id="IPR002054">
    <property type="entry name" value="DNA-dir_DNA_pol_X"/>
</dbReference>
<dbReference type="InterPro" id="IPR047967">
    <property type="entry name" value="PolX_PHP"/>
</dbReference>
<dbReference type="Pfam" id="PF02811">
    <property type="entry name" value="PHP"/>
    <property type="match status" value="1"/>
</dbReference>
<evidence type="ECO:0000256" key="16">
    <source>
        <dbReference type="ARBA" id="ARBA00035717"/>
    </source>
</evidence>
<dbReference type="InterPro" id="IPR027421">
    <property type="entry name" value="DNA_pol_lamdba_lyase_dom_sf"/>
</dbReference>
<comment type="catalytic activity">
    <reaction evidence="18">
        <text>2'-deoxyribonucleotide-(2'-deoxyribose 5'-phosphate)-2'-deoxyribonucleotide-DNA = a 3'-end 2'-deoxyribonucleotide-(2,3-dehydro-2,3-deoxyribose 5'-phosphate)-DNA + a 5'-end 5'-phospho-2'-deoxyribonucleoside-DNA + H(+)</text>
        <dbReference type="Rhea" id="RHEA:66592"/>
        <dbReference type="Rhea" id="RHEA-COMP:13180"/>
        <dbReference type="Rhea" id="RHEA-COMP:16897"/>
        <dbReference type="Rhea" id="RHEA-COMP:17067"/>
        <dbReference type="ChEBI" id="CHEBI:15378"/>
        <dbReference type="ChEBI" id="CHEBI:136412"/>
        <dbReference type="ChEBI" id="CHEBI:157695"/>
        <dbReference type="ChEBI" id="CHEBI:167181"/>
        <dbReference type="EC" id="4.2.99.18"/>
    </reaction>
</comment>
<comment type="subcellular location">
    <subcellularLocation>
        <location evidence="2">Cytoplasm</location>
    </subcellularLocation>
</comment>
<feature type="domain" description="Helix-hairpin-helix DNA-binding motif class 1" evidence="22">
    <location>
        <begin position="77"/>
        <end position="96"/>
    </location>
</feature>
<dbReference type="SUPFAM" id="SSF81301">
    <property type="entry name" value="Nucleotidyltransferase"/>
    <property type="match status" value="1"/>
</dbReference>
<dbReference type="GO" id="GO:0140078">
    <property type="term" value="F:class I DNA-(apurinic or apyrimidinic site) endonuclease activity"/>
    <property type="evidence" value="ECO:0007669"/>
    <property type="project" value="UniProtKB-EC"/>
</dbReference>
<accession>A0A9D5Q563</accession>
<dbReference type="CDD" id="cd07436">
    <property type="entry name" value="PHP_PolX"/>
    <property type="match status" value="1"/>
</dbReference>
<dbReference type="Gene3D" id="3.30.460.10">
    <property type="entry name" value="Beta Polymerase, domain 2"/>
    <property type="match status" value="1"/>
</dbReference>
<evidence type="ECO:0000256" key="17">
    <source>
        <dbReference type="ARBA" id="ARBA00035726"/>
    </source>
</evidence>
<evidence type="ECO:0000256" key="15">
    <source>
        <dbReference type="ARBA" id="ARBA00023204"/>
    </source>
</evidence>
<evidence type="ECO:0000256" key="12">
    <source>
        <dbReference type="ARBA" id="ARBA00022843"/>
    </source>
</evidence>
<dbReference type="PANTHER" id="PTHR36928">
    <property type="entry name" value="PHOSPHATASE YCDX-RELATED"/>
    <property type="match status" value="1"/>
</dbReference>
<evidence type="ECO:0000259" key="22">
    <source>
        <dbReference type="SMART" id="SM00278"/>
    </source>
</evidence>
<evidence type="ECO:0000256" key="2">
    <source>
        <dbReference type="ARBA" id="ARBA00004496"/>
    </source>
</evidence>
<evidence type="ECO:0000259" key="23">
    <source>
        <dbReference type="SMART" id="SM00481"/>
    </source>
</evidence>
<feature type="domain" description="Polymerase/histidinol phosphatase N-terminal" evidence="23">
    <location>
        <begin position="364"/>
        <end position="443"/>
    </location>
</feature>
<dbReference type="Proteomes" id="UP000649604">
    <property type="component" value="Unassembled WGS sequence"/>
</dbReference>
<dbReference type="GO" id="GO:0006281">
    <property type="term" value="P:DNA repair"/>
    <property type="evidence" value="ECO:0007669"/>
    <property type="project" value="UniProtKB-KW"/>
</dbReference>
<dbReference type="InterPro" id="IPR028207">
    <property type="entry name" value="DNA_pol_B_palm_palm"/>
</dbReference>
<dbReference type="InterPro" id="IPR037160">
    <property type="entry name" value="DNA_Pol_thumb_sf"/>
</dbReference>
<keyword evidence="14" id="KW-0915">Sodium</keyword>
<keyword evidence="15" id="KW-0234">DNA repair</keyword>
<dbReference type="Gene3D" id="3.20.20.140">
    <property type="entry name" value="Metal-dependent hydrolases"/>
    <property type="match status" value="1"/>
</dbReference>
<evidence type="ECO:0000256" key="14">
    <source>
        <dbReference type="ARBA" id="ARBA00023053"/>
    </source>
</evidence>
<dbReference type="SUPFAM" id="SSF158702">
    <property type="entry name" value="Sec63 N-terminal domain-like"/>
    <property type="match status" value="1"/>
</dbReference>
<feature type="domain" description="DNA-directed DNA polymerase X" evidence="24">
    <location>
        <begin position="26"/>
        <end position="340"/>
    </location>
</feature>
<evidence type="ECO:0000256" key="20">
    <source>
        <dbReference type="ARBA" id="ARBA00045548"/>
    </source>
</evidence>
<evidence type="ECO:0000256" key="5">
    <source>
        <dbReference type="ARBA" id="ARBA00020020"/>
    </source>
</evidence>
<keyword evidence="25" id="KW-0540">Nuclease</keyword>
<evidence type="ECO:0000256" key="1">
    <source>
        <dbReference type="ARBA" id="ARBA00001946"/>
    </source>
</evidence>
<keyword evidence="9" id="KW-0548">Nucleotidyltransferase</keyword>
<keyword evidence="13" id="KW-0239">DNA-directed DNA polymerase</keyword>
<evidence type="ECO:0000256" key="19">
    <source>
        <dbReference type="ARBA" id="ARBA00044678"/>
    </source>
</evidence>
<dbReference type="GO" id="GO:0004527">
    <property type="term" value="F:exonuclease activity"/>
    <property type="evidence" value="ECO:0007669"/>
    <property type="project" value="UniProtKB-KW"/>
</dbReference>
<comment type="caution">
    <text evidence="25">The sequence shown here is derived from an EMBL/GenBank/DDBJ whole genome shotgun (WGS) entry which is preliminary data.</text>
</comment>
<dbReference type="InterPro" id="IPR050243">
    <property type="entry name" value="PHP_phosphatase"/>
</dbReference>
<dbReference type="InterPro" id="IPR016195">
    <property type="entry name" value="Pol/histidinol_Pase-like"/>
</dbReference>
<feature type="domain" description="Helix-hairpin-helix DNA-binding motif class 1" evidence="22">
    <location>
        <begin position="117"/>
        <end position="136"/>
    </location>
</feature>
<sequence length="596" mass="66941">MCRRRCIGYCCVHFATKKRRWGAVPIHNSDISAMFSKVAELLEIQGANQFRVRAYRNAARTIKSLSKPVATMIDDGADLTEISGIGEDLAQKIEEIVTTSTLELLDRLKQETNPELTDLLHVEGLGPKRVQQLHRELGISTLAELEQAARQQKIQELDGFGEKMQAKILEHLQRASQEEERRILFMTAEEIVSPLREYVQAAKGVEEVVVAGSYRRRKETIGDIDMLVTGETGEDIIQHFIAYEDVEEVISEGSTRSTVRLRSGLHVDLRVVPQKSYGAALLYFTGSKAHNVHLRTIAQEHDLKINEYGVFQGDQQVVGVTEAEIYAHFDLRAIPPELREDRGEIEAAAEGTLPTLVTLEDIRGDLQMHTTASDGTASLKEMAQAARDLGYAYIAITDHSPRVSVAQGLNVSRLEQLCETIDQFNAENSDFRVLKSAEVDILKDGSLDYPDDVLKKLDLAVCSIHSYFNLSRDQQTERILRAMDNPYFSILAHPTGRLIGKREPYELDLERVMEAALERGCFLELNANPERLDLNDVQCKMAKDMGLNVVISTDAHRPDGLHDMRFGIAQARRGWLEAGDVINTRPLNDLQKLLTR</sequence>
<keyword evidence="10" id="KW-0235">DNA replication</keyword>
<evidence type="ECO:0000256" key="8">
    <source>
        <dbReference type="ARBA" id="ARBA00022679"/>
    </source>
</evidence>
<evidence type="ECO:0000256" key="11">
    <source>
        <dbReference type="ARBA" id="ARBA00022763"/>
    </source>
</evidence>
<evidence type="ECO:0000256" key="6">
    <source>
        <dbReference type="ARBA" id="ARBA00022481"/>
    </source>
</evidence>
<dbReference type="Gene3D" id="1.10.150.110">
    <property type="entry name" value="DNA polymerase beta, N-terminal domain-like"/>
    <property type="match status" value="1"/>
</dbReference>
<comment type="catalytic activity">
    <reaction evidence="21">
        <text>DNA(n) + a 2'-deoxyribonucleoside 5'-triphosphate = DNA(n+1) + diphosphate</text>
        <dbReference type="Rhea" id="RHEA:22508"/>
        <dbReference type="Rhea" id="RHEA-COMP:17339"/>
        <dbReference type="Rhea" id="RHEA-COMP:17340"/>
        <dbReference type="ChEBI" id="CHEBI:33019"/>
        <dbReference type="ChEBI" id="CHEBI:61560"/>
        <dbReference type="ChEBI" id="CHEBI:173112"/>
        <dbReference type="EC" id="2.7.7.7"/>
    </reaction>
</comment>
<evidence type="ECO:0000256" key="21">
    <source>
        <dbReference type="ARBA" id="ARBA00049244"/>
    </source>
</evidence>
<dbReference type="SUPFAM" id="SSF47802">
    <property type="entry name" value="DNA polymerase beta, N-terminal domain-like"/>
    <property type="match status" value="1"/>
</dbReference>
<keyword evidence="25" id="KW-0378">Hydrolase</keyword>
<name>A0A9D5Q563_9BACT</name>
<evidence type="ECO:0000256" key="10">
    <source>
        <dbReference type="ARBA" id="ARBA00022705"/>
    </source>
</evidence>
<dbReference type="EC" id="4.2.99.18" evidence="4"/>
<dbReference type="GO" id="GO:0042578">
    <property type="term" value="F:phosphoric ester hydrolase activity"/>
    <property type="evidence" value="ECO:0007669"/>
    <property type="project" value="TreeGrafter"/>
</dbReference>
<dbReference type="GO" id="GO:0008270">
    <property type="term" value="F:zinc ion binding"/>
    <property type="evidence" value="ECO:0007669"/>
    <property type="project" value="TreeGrafter"/>
</dbReference>
<keyword evidence="7" id="KW-0237">DNA synthesis</keyword>
<dbReference type="Pfam" id="PF14716">
    <property type="entry name" value="HHH_8"/>
    <property type="match status" value="1"/>
</dbReference>
<dbReference type="Pfam" id="PF14791">
    <property type="entry name" value="DNA_pol_B_thumb"/>
    <property type="match status" value="1"/>
</dbReference>
<evidence type="ECO:0000313" key="25">
    <source>
        <dbReference type="EMBL" id="MBD3323596.1"/>
    </source>
</evidence>
<evidence type="ECO:0000259" key="24">
    <source>
        <dbReference type="SMART" id="SM00483"/>
    </source>
</evidence>
<dbReference type="InterPro" id="IPR002008">
    <property type="entry name" value="DNA_pol_X_beta-like"/>
</dbReference>
<keyword evidence="11" id="KW-0227">DNA damage</keyword>
<dbReference type="SMART" id="SM00481">
    <property type="entry name" value="POLIIIAc"/>
    <property type="match status" value="1"/>
</dbReference>
<dbReference type="PIRSF" id="PIRSF005047">
    <property type="entry name" value="UCP005047_YshC"/>
    <property type="match status" value="1"/>
</dbReference>
<evidence type="ECO:0000256" key="18">
    <source>
        <dbReference type="ARBA" id="ARBA00044632"/>
    </source>
</evidence>
<dbReference type="InterPro" id="IPR022311">
    <property type="entry name" value="PolX-like"/>
</dbReference>
<protein>
    <recommendedName>
        <fullName evidence="5">DNA polymerase beta</fullName>
        <ecNumber evidence="3">2.7.7.7</ecNumber>
        <ecNumber evidence="4">4.2.99.18</ecNumber>
    </recommendedName>
    <alternativeName>
        <fullName evidence="16">5'-deoxyribose-phosphate lyase</fullName>
    </alternativeName>
    <alternativeName>
        <fullName evidence="17">AP lyase</fullName>
    </alternativeName>
</protein>
<dbReference type="GO" id="GO:0003677">
    <property type="term" value="F:DNA binding"/>
    <property type="evidence" value="ECO:0007669"/>
    <property type="project" value="InterPro"/>
</dbReference>
<keyword evidence="25" id="KW-0269">Exonuclease</keyword>
<dbReference type="InterPro" id="IPR003141">
    <property type="entry name" value="Pol/His_phosphatase_N"/>
</dbReference>
<dbReference type="EMBL" id="WJJP01000102">
    <property type="protein sequence ID" value="MBD3323596.1"/>
    <property type="molecule type" value="Genomic_DNA"/>
</dbReference>
<comment type="cofactor">
    <cofactor evidence="1">
        <name>Mg(2+)</name>
        <dbReference type="ChEBI" id="CHEBI:18420"/>
    </cofactor>
</comment>
<dbReference type="SMART" id="SM00278">
    <property type="entry name" value="HhH1"/>
    <property type="match status" value="3"/>
</dbReference>
<evidence type="ECO:0000256" key="3">
    <source>
        <dbReference type="ARBA" id="ARBA00012417"/>
    </source>
</evidence>
<dbReference type="NCBIfam" id="NF006375">
    <property type="entry name" value="PRK08609.1"/>
    <property type="match status" value="1"/>
</dbReference>
<keyword evidence="12" id="KW-0832">Ubl conjugation</keyword>
<dbReference type="InterPro" id="IPR010996">
    <property type="entry name" value="HHH_MUS81"/>
</dbReference>
<keyword evidence="6" id="KW-0488">Methylation</keyword>
<evidence type="ECO:0000256" key="9">
    <source>
        <dbReference type="ARBA" id="ARBA00022695"/>
    </source>
</evidence>
<dbReference type="InterPro" id="IPR004013">
    <property type="entry name" value="PHP_dom"/>
</dbReference>
<gene>
    <name evidence="25" type="primary">polX</name>
    <name evidence="25" type="ORF">GF339_03365</name>
</gene>
<proteinExistence type="predicted"/>
<evidence type="ECO:0000256" key="13">
    <source>
        <dbReference type="ARBA" id="ARBA00022932"/>
    </source>
</evidence>
<dbReference type="InterPro" id="IPR029398">
    <property type="entry name" value="PolB_thumb"/>
</dbReference>
<keyword evidence="8" id="KW-0808">Transferase</keyword>
<reference evidence="25" key="1">
    <citation type="submission" date="2019-11" db="EMBL/GenBank/DDBJ databases">
        <title>Microbial mats filling the niche in hypersaline microbial mats.</title>
        <authorList>
            <person name="Wong H.L."/>
            <person name="Macleod F.I."/>
            <person name="White R.A. III"/>
            <person name="Burns B.P."/>
        </authorList>
    </citation>
    <scope>NUCLEOTIDE SEQUENCE</scope>
    <source>
        <strain evidence="25">Rbin_158</strain>
    </source>
</reference>
<dbReference type="Pfam" id="PF14792">
    <property type="entry name" value="DNA_pol_B_palm"/>
    <property type="match status" value="1"/>
</dbReference>
<organism evidence="25 26">
    <name type="scientific">candidate division KSB3 bacterium</name>
    <dbReference type="NCBI Taxonomy" id="2044937"/>
    <lineage>
        <taxon>Bacteria</taxon>
        <taxon>candidate division KSB3</taxon>
    </lineage>
</organism>
<evidence type="ECO:0000313" key="26">
    <source>
        <dbReference type="Proteomes" id="UP000649604"/>
    </source>
</evidence>
<dbReference type="AlphaFoldDB" id="A0A9D5Q563"/>
<comment type="catalytic activity">
    <reaction evidence="19">
        <text>a 5'-end 2'-deoxyribose-2'-deoxyribonucleotide-DNA = (2E,4S)-4-hydroxypenten-2-al-5-phosphate + a 5'-end 5'-phospho-2'-deoxyribonucleoside-DNA + H(+)</text>
        <dbReference type="Rhea" id="RHEA:76255"/>
        <dbReference type="Rhea" id="RHEA-COMP:13180"/>
        <dbReference type="Rhea" id="RHEA-COMP:18657"/>
        <dbReference type="ChEBI" id="CHEBI:15378"/>
        <dbReference type="ChEBI" id="CHEBI:136412"/>
        <dbReference type="ChEBI" id="CHEBI:195194"/>
        <dbReference type="ChEBI" id="CHEBI:195195"/>
    </reaction>
</comment>
<dbReference type="CDD" id="cd00141">
    <property type="entry name" value="NT_POLXc"/>
    <property type="match status" value="1"/>
</dbReference>
<dbReference type="SMART" id="SM00483">
    <property type="entry name" value="POLXc"/>
    <property type="match status" value="1"/>
</dbReference>
<dbReference type="InterPro" id="IPR003583">
    <property type="entry name" value="Hlx-hairpin-Hlx_DNA-bd_motif"/>
</dbReference>
<dbReference type="InterPro" id="IPR043519">
    <property type="entry name" value="NT_sf"/>
</dbReference>
<dbReference type="Pfam" id="PF14520">
    <property type="entry name" value="HHH_5"/>
    <property type="match status" value="1"/>
</dbReference>
<evidence type="ECO:0000256" key="7">
    <source>
        <dbReference type="ARBA" id="ARBA00022634"/>
    </source>
</evidence>
<dbReference type="Gene3D" id="1.10.150.20">
    <property type="entry name" value="5' to 3' exonuclease, C-terminal subdomain"/>
    <property type="match status" value="1"/>
</dbReference>
<dbReference type="Gene3D" id="3.30.210.10">
    <property type="entry name" value="DNA polymerase, thumb domain"/>
    <property type="match status" value="1"/>
</dbReference>
<dbReference type="EC" id="2.7.7.7" evidence="3"/>
<comment type="function">
    <text evidence="20">Repair polymerase that plays a key role in base-excision repair. During this process, the damaged base is excised by specific DNA glycosylases, the DNA backbone is nicked at the abasic site by an apurinic/apyrimidic (AP) endonuclease, and POLB removes 5'-deoxyribose-phosphate from the preincised AP site acting as a 5'-deoxyribose-phosphate lyase (5'-dRP lyase); through its DNA polymerase activity, it adds one nucleotide to the 3' end of the arising single-nucleotide gap. Conducts 'gap-filling' DNA synthesis in a stepwise distributive fashion rather than in a processive fashion as for other DNA polymerases. It is also able to cleave sugar-phosphate bonds 3' to an intact AP site, acting as an AP lyase.</text>
</comment>
<feature type="domain" description="Helix-hairpin-helix DNA-binding motif class 1" evidence="22">
    <location>
        <begin position="152"/>
        <end position="171"/>
    </location>
</feature>
<dbReference type="GO" id="GO:0003887">
    <property type="term" value="F:DNA-directed DNA polymerase activity"/>
    <property type="evidence" value="ECO:0007669"/>
    <property type="project" value="UniProtKB-KW"/>
</dbReference>
<dbReference type="PANTHER" id="PTHR36928:SF1">
    <property type="entry name" value="PHOSPHATASE YCDX-RELATED"/>
    <property type="match status" value="1"/>
</dbReference>
<dbReference type="FunFam" id="3.20.20.140:FF:000047">
    <property type="entry name" value="PHP domain-containing protein"/>
    <property type="match status" value="1"/>
</dbReference>
<dbReference type="PRINTS" id="PR00870">
    <property type="entry name" value="DNAPOLXBETA"/>
</dbReference>
<dbReference type="GO" id="GO:0005829">
    <property type="term" value="C:cytosol"/>
    <property type="evidence" value="ECO:0007669"/>
    <property type="project" value="TreeGrafter"/>
</dbReference>